<keyword evidence="1" id="KW-0812">Transmembrane</keyword>
<comment type="caution">
    <text evidence="2">The sequence shown here is derived from an EMBL/GenBank/DDBJ whole genome shotgun (WGS) entry which is preliminary data.</text>
</comment>
<keyword evidence="3" id="KW-1185">Reference proteome</keyword>
<proteinExistence type="predicted"/>
<evidence type="ECO:0000313" key="3">
    <source>
        <dbReference type="Proteomes" id="UP000292685"/>
    </source>
</evidence>
<accession>A0A4Q8AFF6</accession>
<keyword evidence="1" id="KW-0472">Membrane</keyword>
<dbReference type="AlphaFoldDB" id="A0A4Q8AFF6"/>
<dbReference type="Proteomes" id="UP000292685">
    <property type="component" value="Unassembled WGS sequence"/>
</dbReference>
<gene>
    <name evidence="2" type="ORF">EV380_2560</name>
</gene>
<organism evidence="2 3">
    <name type="scientific">Zhihengliuella halotolerans</name>
    <dbReference type="NCBI Taxonomy" id="370736"/>
    <lineage>
        <taxon>Bacteria</taxon>
        <taxon>Bacillati</taxon>
        <taxon>Actinomycetota</taxon>
        <taxon>Actinomycetes</taxon>
        <taxon>Micrococcales</taxon>
        <taxon>Micrococcaceae</taxon>
        <taxon>Zhihengliuella</taxon>
    </lineage>
</organism>
<dbReference type="EMBL" id="SHLA01000001">
    <property type="protein sequence ID" value="RZU62954.1"/>
    <property type="molecule type" value="Genomic_DNA"/>
</dbReference>
<keyword evidence="1" id="KW-1133">Transmembrane helix</keyword>
<name>A0A4Q8AFF6_9MICC</name>
<feature type="transmembrane region" description="Helical" evidence="1">
    <location>
        <begin position="7"/>
        <end position="34"/>
    </location>
</feature>
<reference evidence="2 3" key="1">
    <citation type="submission" date="2019-02" db="EMBL/GenBank/DDBJ databases">
        <title>Sequencing the genomes of 1000 actinobacteria strains.</title>
        <authorList>
            <person name="Klenk H.-P."/>
        </authorList>
    </citation>
    <scope>NUCLEOTIDE SEQUENCE [LARGE SCALE GENOMIC DNA]</scope>
    <source>
        <strain evidence="2 3">DSM 17364</strain>
    </source>
</reference>
<sequence length="37" mass="4056">MNERRKVWTVIAIGLAVFAVSVAIMMSGVLAYWLDSG</sequence>
<protein>
    <submittedName>
        <fullName evidence="2">Uncharacterized protein</fullName>
    </submittedName>
</protein>
<evidence type="ECO:0000256" key="1">
    <source>
        <dbReference type="SAM" id="Phobius"/>
    </source>
</evidence>
<evidence type="ECO:0000313" key="2">
    <source>
        <dbReference type="EMBL" id="RZU62954.1"/>
    </source>
</evidence>